<keyword evidence="5" id="KW-0238">DNA-binding</keyword>
<dbReference type="InterPro" id="IPR043135">
    <property type="entry name" value="Fur_C"/>
</dbReference>
<gene>
    <name evidence="7" type="ORF">ACFPXP_01610</name>
</gene>
<dbReference type="PANTHER" id="PTHR33202:SF8">
    <property type="entry name" value="PEROXIDE-RESPONSIVE REPRESSOR PERR"/>
    <property type="match status" value="1"/>
</dbReference>
<name>A0ABW1IJE7_9BACL</name>
<proteinExistence type="inferred from homology"/>
<evidence type="ECO:0000256" key="2">
    <source>
        <dbReference type="ARBA" id="ARBA00022491"/>
    </source>
</evidence>
<dbReference type="InterPro" id="IPR002481">
    <property type="entry name" value="FUR"/>
</dbReference>
<comment type="caution">
    <text evidence="7">The sequence shown here is derived from an EMBL/GenBank/DDBJ whole genome shotgun (WGS) entry which is preliminary data.</text>
</comment>
<keyword evidence="2" id="KW-0678">Repressor</keyword>
<dbReference type="PANTHER" id="PTHR33202">
    <property type="entry name" value="ZINC UPTAKE REGULATION PROTEIN"/>
    <property type="match status" value="1"/>
</dbReference>
<dbReference type="Proteomes" id="UP001596250">
    <property type="component" value="Unassembled WGS sequence"/>
</dbReference>
<keyword evidence="4" id="KW-0805">Transcription regulation</keyword>
<evidence type="ECO:0000256" key="4">
    <source>
        <dbReference type="ARBA" id="ARBA00023015"/>
    </source>
</evidence>
<evidence type="ECO:0000256" key="3">
    <source>
        <dbReference type="ARBA" id="ARBA00022833"/>
    </source>
</evidence>
<sequence>MSTRIEHAMEKLKKTGVRMTPQRHAILSYLVDSKKHPSVDEIYRDLEGNFPSMSVATIYNNLKVFLEAGLVRELPYGDGASRFDAEMSDHYHAICSNCGKIEDFEYPPLHSVEKVASEKTGFQVTSHRMEVYGLCKDCQTITKH</sequence>
<evidence type="ECO:0000313" key="8">
    <source>
        <dbReference type="Proteomes" id="UP001596250"/>
    </source>
</evidence>
<dbReference type="Gene3D" id="3.30.1490.190">
    <property type="match status" value="1"/>
</dbReference>
<evidence type="ECO:0000256" key="6">
    <source>
        <dbReference type="ARBA" id="ARBA00023163"/>
    </source>
</evidence>
<dbReference type="Gene3D" id="1.10.10.10">
    <property type="entry name" value="Winged helix-like DNA-binding domain superfamily/Winged helix DNA-binding domain"/>
    <property type="match status" value="1"/>
</dbReference>
<keyword evidence="6" id="KW-0804">Transcription</keyword>
<keyword evidence="8" id="KW-1185">Reference proteome</keyword>
<evidence type="ECO:0000256" key="1">
    <source>
        <dbReference type="ARBA" id="ARBA00007957"/>
    </source>
</evidence>
<dbReference type="InterPro" id="IPR036390">
    <property type="entry name" value="WH_DNA-bd_sf"/>
</dbReference>
<evidence type="ECO:0000256" key="5">
    <source>
        <dbReference type="ARBA" id="ARBA00023125"/>
    </source>
</evidence>
<protein>
    <submittedName>
        <fullName evidence="7">Fur family transcriptional regulator</fullName>
    </submittedName>
</protein>
<accession>A0ABW1IJE7</accession>
<dbReference type="Pfam" id="PF01475">
    <property type="entry name" value="FUR"/>
    <property type="match status" value="1"/>
</dbReference>
<dbReference type="EMBL" id="JBHSQV010000010">
    <property type="protein sequence ID" value="MFC5985167.1"/>
    <property type="molecule type" value="Genomic_DNA"/>
</dbReference>
<organism evidence="7 8">
    <name type="scientific">Marinicrinis lubricantis</name>
    <dbReference type="NCBI Taxonomy" id="2086470"/>
    <lineage>
        <taxon>Bacteria</taxon>
        <taxon>Bacillati</taxon>
        <taxon>Bacillota</taxon>
        <taxon>Bacilli</taxon>
        <taxon>Bacillales</taxon>
        <taxon>Paenibacillaceae</taxon>
    </lineage>
</organism>
<dbReference type="RefSeq" id="WP_379891741.1">
    <property type="nucleotide sequence ID" value="NZ_CBCSCT010000003.1"/>
</dbReference>
<dbReference type="CDD" id="cd07153">
    <property type="entry name" value="Fur_like"/>
    <property type="match status" value="1"/>
</dbReference>
<dbReference type="InterPro" id="IPR036388">
    <property type="entry name" value="WH-like_DNA-bd_sf"/>
</dbReference>
<dbReference type="SUPFAM" id="SSF46785">
    <property type="entry name" value="Winged helix' DNA-binding domain"/>
    <property type="match status" value="1"/>
</dbReference>
<comment type="similarity">
    <text evidence="1">Belongs to the Fur family.</text>
</comment>
<evidence type="ECO:0000313" key="7">
    <source>
        <dbReference type="EMBL" id="MFC5985167.1"/>
    </source>
</evidence>
<reference evidence="8" key="1">
    <citation type="journal article" date="2019" name="Int. J. Syst. Evol. Microbiol.">
        <title>The Global Catalogue of Microorganisms (GCM) 10K type strain sequencing project: providing services to taxonomists for standard genome sequencing and annotation.</title>
        <authorList>
            <consortium name="The Broad Institute Genomics Platform"/>
            <consortium name="The Broad Institute Genome Sequencing Center for Infectious Disease"/>
            <person name="Wu L."/>
            <person name="Ma J."/>
        </authorList>
    </citation>
    <scope>NUCLEOTIDE SEQUENCE [LARGE SCALE GENOMIC DNA]</scope>
    <source>
        <strain evidence="8">CCM 8749</strain>
    </source>
</reference>
<keyword evidence="3" id="KW-0862">Zinc</keyword>